<dbReference type="STRING" id="1122247.GCA_000379865_01651"/>
<name>K5BJG2_MYCHD</name>
<proteinExistence type="predicted"/>
<dbReference type="InterPro" id="IPR057899">
    <property type="entry name" value="Gp53"/>
</dbReference>
<protein>
    <submittedName>
        <fullName evidence="1">Putative gp55</fullName>
    </submittedName>
</protein>
<sequence>MNDINKVFGKAARKALVSWETDLTAEELIQELWVWYLESPKIQNRIDRLSEGEAVNYVRMQCLSILSGEAKKKDLFEERSPYSSDSVKDALLGVSTNRYLLDILPIAMKSLNRQNERYAEAIRRRYDDGVVPVSRSKEQVQLSRAVKSLTEHVNIIAITAGVDAKGNVSEGPGSRHAVFPETRKAQGAVVPIRPRTSRSC</sequence>
<dbReference type="eggNOG" id="ENOG503217A">
    <property type="taxonomic scope" value="Bacteria"/>
</dbReference>
<dbReference type="Proteomes" id="UP000006265">
    <property type="component" value="Unassembled WGS sequence"/>
</dbReference>
<dbReference type="Pfam" id="PF25684">
    <property type="entry name" value="Mycobacteriophage_Gp53"/>
    <property type="match status" value="1"/>
</dbReference>
<evidence type="ECO:0000313" key="2">
    <source>
        <dbReference type="Proteomes" id="UP000006265"/>
    </source>
</evidence>
<dbReference type="EMBL" id="AMRA01000084">
    <property type="protein sequence ID" value="EKF23059.1"/>
    <property type="molecule type" value="Genomic_DNA"/>
</dbReference>
<comment type="caution">
    <text evidence="1">The sequence shown here is derived from an EMBL/GenBank/DDBJ whole genome shotgun (WGS) entry which is preliminary data.</text>
</comment>
<organism evidence="1 2">
    <name type="scientific">Mycolicibacterium hassiacum (strain DSM 44199 / CIP 105218 / JCM 12690 / 3849)</name>
    <name type="common">Mycobacterium hassiacum</name>
    <dbReference type="NCBI Taxonomy" id="1122247"/>
    <lineage>
        <taxon>Bacteria</taxon>
        <taxon>Bacillati</taxon>
        <taxon>Actinomycetota</taxon>
        <taxon>Actinomycetes</taxon>
        <taxon>Mycobacteriales</taxon>
        <taxon>Mycobacteriaceae</taxon>
        <taxon>Mycolicibacterium</taxon>
    </lineage>
</organism>
<dbReference type="RefSeq" id="WP_005628835.1">
    <property type="nucleotide sequence ID" value="NZ_AMRA01000084.1"/>
</dbReference>
<accession>K5BJG2</accession>
<evidence type="ECO:0000313" key="1">
    <source>
        <dbReference type="EMBL" id="EKF23059.1"/>
    </source>
</evidence>
<reference evidence="1 2" key="1">
    <citation type="journal article" date="2012" name="J. Bacteriol.">
        <title>Genome sequence of Mycobacterium hassiacum DSM 44199, a rare source of heat-stable mycobacterial proteins.</title>
        <authorList>
            <person name="Tiago I."/>
            <person name="Maranha A."/>
            <person name="Mendes V."/>
            <person name="Alarico S."/>
            <person name="Moynihan P.J."/>
            <person name="Clarke A.J."/>
            <person name="Macedo-Ribeiro S."/>
            <person name="Pereira P.J."/>
            <person name="Empadinhas N."/>
        </authorList>
    </citation>
    <scope>NUCLEOTIDE SEQUENCE [LARGE SCALE GENOMIC DNA]</scope>
    <source>
        <strain evidence="2">DSM 44199 / CIP 105218 / JCM 12690 / 3849</strain>
    </source>
</reference>
<dbReference type="AlphaFoldDB" id="K5BJG2"/>
<keyword evidence="2" id="KW-1185">Reference proteome</keyword>
<dbReference type="PATRIC" id="fig|1122247.3.peg.2837"/>
<gene>
    <name evidence="1" type="ORF">C731_2957</name>
</gene>